<name>A0A1I2CPL0_9BACT</name>
<organism evidence="1 2">
    <name type="scientific">Thermoflexibacter ruber</name>
    <dbReference type="NCBI Taxonomy" id="1003"/>
    <lineage>
        <taxon>Bacteria</taxon>
        <taxon>Pseudomonadati</taxon>
        <taxon>Bacteroidota</taxon>
        <taxon>Cytophagia</taxon>
        <taxon>Cytophagales</taxon>
        <taxon>Thermoflexibacteraceae</taxon>
        <taxon>Thermoflexibacter</taxon>
    </lineage>
</organism>
<dbReference type="AlphaFoldDB" id="A0A1I2CPL0"/>
<dbReference type="EMBL" id="FONY01000005">
    <property type="protein sequence ID" value="SFE70309.1"/>
    <property type="molecule type" value="Genomic_DNA"/>
</dbReference>
<dbReference type="Gene3D" id="3.30.420.40">
    <property type="match status" value="2"/>
</dbReference>
<gene>
    <name evidence="1" type="ORF">SAMN04488541_1005104</name>
</gene>
<protein>
    <submittedName>
        <fullName evidence="1">BadF-type ATPase</fullName>
    </submittedName>
</protein>
<dbReference type="PANTHER" id="PTHR43190:SF3">
    <property type="entry name" value="N-ACETYL-D-GLUCOSAMINE KINASE"/>
    <property type="match status" value="1"/>
</dbReference>
<evidence type="ECO:0000313" key="2">
    <source>
        <dbReference type="Proteomes" id="UP000199513"/>
    </source>
</evidence>
<sequence length="285" mass="32087">MILIADSGSTKTSWRLLQPNGYTIQAKSVGMNPYYQDTASIIQILNDLFFTQLFPSLQTPQEVSEIYFYGAGCATPERCQIVEAGLKQVFPLAKIEVHSDVLGAARALCGQEAGIACILGTGSGAALYDGKNIIQSAISLGFWLGDEGSGGYLGKKVVTDFLNQEMPEHLALLFAKRYQLTRENVLENINKPFPNRYFASFSKFFFDHLTEPYCYESVYQSFVLFFDRRVSKFENYQKYKVHFTGSVAFYYANVLRQVANDKGIALRNIIEEPIAGLVLYHQKDY</sequence>
<dbReference type="CDD" id="cd24079">
    <property type="entry name" value="ASKHA_NBD_PG1100-like"/>
    <property type="match status" value="1"/>
</dbReference>
<dbReference type="Proteomes" id="UP000199513">
    <property type="component" value="Unassembled WGS sequence"/>
</dbReference>
<dbReference type="PANTHER" id="PTHR43190">
    <property type="entry name" value="N-ACETYL-D-GLUCOSAMINE KINASE"/>
    <property type="match status" value="1"/>
</dbReference>
<accession>A0A1I2CPL0</accession>
<evidence type="ECO:0000313" key="1">
    <source>
        <dbReference type="EMBL" id="SFE70309.1"/>
    </source>
</evidence>
<dbReference type="OrthoDB" id="871343at2"/>
<proteinExistence type="predicted"/>
<dbReference type="STRING" id="1003.SAMN04488541_1005104"/>
<dbReference type="SUPFAM" id="SSF53067">
    <property type="entry name" value="Actin-like ATPase domain"/>
    <property type="match status" value="2"/>
</dbReference>
<dbReference type="RefSeq" id="WP_091540588.1">
    <property type="nucleotide sequence ID" value="NZ_FONY01000005.1"/>
</dbReference>
<keyword evidence="2" id="KW-1185">Reference proteome</keyword>
<dbReference type="InterPro" id="IPR043129">
    <property type="entry name" value="ATPase_NBD"/>
</dbReference>
<dbReference type="InterPro" id="IPR052519">
    <property type="entry name" value="Euk-type_GlcNAc_Kinase"/>
</dbReference>
<reference evidence="1 2" key="1">
    <citation type="submission" date="2016-10" db="EMBL/GenBank/DDBJ databases">
        <authorList>
            <person name="de Groot N.N."/>
        </authorList>
    </citation>
    <scope>NUCLEOTIDE SEQUENCE [LARGE SCALE GENOMIC DNA]</scope>
    <source>
        <strain>GEY</strain>
        <strain evidence="2">DSM 9560</strain>
    </source>
</reference>
<dbReference type="Gene3D" id="1.10.720.160">
    <property type="match status" value="1"/>
</dbReference>